<feature type="compositionally biased region" description="Basic and acidic residues" evidence="2">
    <location>
        <begin position="14"/>
        <end position="28"/>
    </location>
</feature>
<protein>
    <recommendedName>
        <fullName evidence="5">Actin-related protein 8</fullName>
    </recommendedName>
</protein>
<evidence type="ECO:0000313" key="4">
    <source>
        <dbReference type="Proteomes" id="UP001515480"/>
    </source>
</evidence>
<reference evidence="3 4" key="1">
    <citation type="journal article" date="2024" name="Science">
        <title>Giant polyketide synthase enzymes in the biosynthesis of giant marine polyether toxins.</title>
        <authorList>
            <person name="Fallon T.R."/>
            <person name="Shende V.V."/>
            <person name="Wierzbicki I.H."/>
            <person name="Pendleton A.L."/>
            <person name="Watervoot N.F."/>
            <person name="Auber R.P."/>
            <person name="Gonzalez D.J."/>
            <person name="Wisecaver J.H."/>
            <person name="Moore B.S."/>
        </authorList>
    </citation>
    <scope>NUCLEOTIDE SEQUENCE [LARGE SCALE GENOMIC DNA]</scope>
    <source>
        <strain evidence="3 4">12B1</strain>
    </source>
</reference>
<gene>
    <name evidence="3" type="ORF">AB1Y20_014366</name>
</gene>
<dbReference type="SMART" id="SM00268">
    <property type="entry name" value="ACTIN"/>
    <property type="match status" value="1"/>
</dbReference>
<evidence type="ECO:0008006" key="5">
    <source>
        <dbReference type="Google" id="ProtNLM"/>
    </source>
</evidence>
<comment type="similarity">
    <text evidence="1">Belongs to the actin family.</text>
</comment>
<dbReference type="AlphaFoldDB" id="A0AB34IE43"/>
<feature type="compositionally biased region" description="Basic and acidic residues" evidence="2">
    <location>
        <begin position="48"/>
        <end position="59"/>
    </location>
</feature>
<dbReference type="EMBL" id="JBGBPQ010000028">
    <property type="protein sequence ID" value="KAL1496777.1"/>
    <property type="molecule type" value="Genomic_DNA"/>
</dbReference>
<evidence type="ECO:0000256" key="2">
    <source>
        <dbReference type="SAM" id="MobiDB-lite"/>
    </source>
</evidence>
<organism evidence="3 4">
    <name type="scientific">Prymnesium parvum</name>
    <name type="common">Toxic golden alga</name>
    <dbReference type="NCBI Taxonomy" id="97485"/>
    <lineage>
        <taxon>Eukaryota</taxon>
        <taxon>Haptista</taxon>
        <taxon>Haptophyta</taxon>
        <taxon>Prymnesiophyceae</taxon>
        <taxon>Prymnesiales</taxon>
        <taxon>Prymnesiaceae</taxon>
        <taxon>Prymnesium</taxon>
    </lineage>
</organism>
<dbReference type="SUPFAM" id="SSF53067">
    <property type="entry name" value="Actin-like ATPase domain"/>
    <property type="match status" value="2"/>
</dbReference>
<dbReference type="Proteomes" id="UP001515480">
    <property type="component" value="Unassembled WGS sequence"/>
</dbReference>
<dbReference type="InterPro" id="IPR004000">
    <property type="entry name" value="Actin"/>
</dbReference>
<evidence type="ECO:0000313" key="3">
    <source>
        <dbReference type="EMBL" id="KAL1496777.1"/>
    </source>
</evidence>
<feature type="compositionally biased region" description="Low complexity" evidence="2">
    <location>
        <begin position="127"/>
        <end position="136"/>
    </location>
</feature>
<dbReference type="InterPro" id="IPR043129">
    <property type="entry name" value="ATPase_NBD"/>
</dbReference>
<feature type="region of interest" description="Disordered" evidence="2">
    <location>
        <begin position="1"/>
        <end position="88"/>
    </location>
</feature>
<feature type="compositionally biased region" description="Low complexity" evidence="2">
    <location>
        <begin position="30"/>
        <end position="45"/>
    </location>
</feature>
<comment type="caution">
    <text evidence="3">The sequence shown here is derived from an EMBL/GenBank/DDBJ whole genome shotgun (WGS) entry which is preliminary data.</text>
</comment>
<evidence type="ECO:0000256" key="1">
    <source>
        <dbReference type="RuleBase" id="RU000487"/>
    </source>
</evidence>
<proteinExistence type="inferred from homology"/>
<sequence>MEASADAPPPAPAPEKKPKAPKEPKPPKEPGAAPKRSRPSGGSSSKRAKAESSRAEESLRAATPVAHEENGEELEAAKPDPTVGRPVVVIHPGSKNLRVGLSDQVRPLLLPHCIAHRRASPPPAPPADASEPDTASTIESSLDLLARQLRVATLLLGGEEAPSVHPTATCAPGGAAPAAAELPAVLVGEAALQAAEAHPTEYDLYYPLARTRFNYANSCSMMRVLSALETIWRSALFGGAGIEGLGLQVEAREACVVLVLPDLFDRREGSELLQLLFRTFGFHAAIIHEEAACAAFGAGVTSACVVDLGAQRCSVSCIDEGMPMAGCRLVMSYGGDDMDALLRYLLCRQGLLAALPPLARGGGGSEAEKVGPNALLARIRHACCHLKFGEAAPPASEVALRMGKPQERRRQGEVEERRGEGRCTVSLGSFAAVPPLLLFSPQACLALHGWQVKGAKSTIRPADPPEQNRVDYGDVWDDEFLQESAAPLRVIREALEGKDGAEVLLSATQQAALDMREQLMSQLPQNTPLPFFTSSRERERAIARETAANLPMPNLTTLGMRQQSGLTPDELLEFMPLDEAVVRAVEKGKSTEVKRRLYGTILLIGGASRTAGLAPYLEWRVACCWRLAPDSTEGIERVEVVKLPANMSPEAVSWQGGALLPTLESARELWITQKEWSLRGAMAARESCAFSW</sequence>
<name>A0AB34IE43_PRYPA</name>
<dbReference type="Pfam" id="PF00022">
    <property type="entry name" value="Actin"/>
    <property type="match status" value="2"/>
</dbReference>
<accession>A0AB34IE43</accession>
<dbReference type="PANTHER" id="PTHR11937">
    <property type="entry name" value="ACTIN"/>
    <property type="match status" value="1"/>
</dbReference>
<dbReference type="Gene3D" id="3.30.420.40">
    <property type="match status" value="2"/>
</dbReference>
<keyword evidence="4" id="KW-1185">Reference proteome</keyword>
<feature type="region of interest" description="Disordered" evidence="2">
    <location>
        <begin position="116"/>
        <end position="136"/>
    </location>
</feature>